<dbReference type="SUPFAM" id="SSF55048">
    <property type="entry name" value="Probable ACP-binding domain of malonyl-CoA ACP transacylase"/>
    <property type="match status" value="1"/>
</dbReference>
<keyword evidence="4" id="KW-0597">Phosphoprotein</keyword>
<evidence type="ECO:0000256" key="1">
    <source>
        <dbReference type="ARBA" id="ARBA00001957"/>
    </source>
</evidence>
<dbReference type="PROSITE" id="PS00012">
    <property type="entry name" value="PHOSPHOPANTETHEINE"/>
    <property type="match status" value="1"/>
</dbReference>
<dbReference type="InterPro" id="IPR042104">
    <property type="entry name" value="PKS_dehydratase_sf"/>
</dbReference>
<evidence type="ECO:0000313" key="14">
    <source>
        <dbReference type="Proteomes" id="UP000734823"/>
    </source>
</evidence>
<keyword evidence="7" id="KW-0511">Multifunctional enzyme</keyword>
<organism evidence="13 14">
    <name type="scientific">Actinokineospora xionganensis</name>
    <dbReference type="NCBI Taxonomy" id="2684470"/>
    <lineage>
        <taxon>Bacteria</taxon>
        <taxon>Bacillati</taxon>
        <taxon>Actinomycetota</taxon>
        <taxon>Actinomycetes</taxon>
        <taxon>Pseudonocardiales</taxon>
        <taxon>Pseudonocardiaceae</taxon>
        <taxon>Actinokineospora</taxon>
    </lineage>
</organism>
<feature type="domain" description="PKS/mFAS DH" evidence="12">
    <location>
        <begin position="934"/>
        <end position="1199"/>
    </location>
</feature>
<dbReference type="InterPro" id="IPR014031">
    <property type="entry name" value="Ketoacyl_synth_C"/>
</dbReference>
<dbReference type="Pfam" id="PF08659">
    <property type="entry name" value="KR"/>
    <property type="match status" value="1"/>
</dbReference>
<feature type="domain" description="Carrier" evidence="10">
    <location>
        <begin position="1666"/>
        <end position="1741"/>
    </location>
</feature>
<dbReference type="InterPro" id="IPR014030">
    <property type="entry name" value="Ketoacyl_synth_N"/>
</dbReference>
<gene>
    <name evidence="13" type="ORF">GPZ80_09355</name>
</gene>
<dbReference type="InterPro" id="IPR036299">
    <property type="entry name" value="Polyketide_synth_docking_sf"/>
</dbReference>
<dbReference type="InterPro" id="IPR055123">
    <property type="entry name" value="SpnB-like_Rossmann"/>
</dbReference>
<dbReference type="InterPro" id="IPR016035">
    <property type="entry name" value="Acyl_Trfase/lysoPLipase"/>
</dbReference>
<name>A0ABR7L3W0_9PSEU</name>
<dbReference type="Gene3D" id="3.10.129.110">
    <property type="entry name" value="Polyketide synthase dehydratase"/>
    <property type="match status" value="1"/>
</dbReference>
<dbReference type="SUPFAM" id="SSF47336">
    <property type="entry name" value="ACP-like"/>
    <property type="match status" value="1"/>
</dbReference>
<dbReference type="PROSITE" id="PS00606">
    <property type="entry name" value="KS3_1"/>
    <property type="match status" value="1"/>
</dbReference>
<dbReference type="InterPro" id="IPR001227">
    <property type="entry name" value="Ac_transferase_dom_sf"/>
</dbReference>
<reference evidence="13 14" key="1">
    <citation type="submission" date="2020-06" db="EMBL/GenBank/DDBJ databases">
        <title>Actinokineospora xiongansis sp. nov., isolated from soil of Baiyangdian.</title>
        <authorList>
            <person name="Zhang X."/>
        </authorList>
    </citation>
    <scope>NUCLEOTIDE SEQUENCE [LARGE SCALE GENOMIC DNA]</scope>
    <source>
        <strain evidence="13 14">HBU206404</strain>
    </source>
</reference>
<dbReference type="CDD" id="cd00833">
    <property type="entry name" value="PKS"/>
    <property type="match status" value="1"/>
</dbReference>
<dbReference type="Gene3D" id="3.30.70.3290">
    <property type="match status" value="1"/>
</dbReference>
<evidence type="ECO:0000256" key="9">
    <source>
        <dbReference type="PROSITE-ProRule" id="PRU01363"/>
    </source>
</evidence>
<dbReference type="InterPro" id="IPR020841">
    <property type="entry name" value="PKS_Beta-ketoAc_synthase_dom"/>
</dbReference>
<dbReference type="SMART" id="SM00823">
    <property type="entry name" value="PKS_PP"/>
    <property type="match status" value="1"/>
</dbReference>
<dbReference type="Pfam" id="PF22953">
    <property type="entry name" value="SpnB_Rossmann"/>
    <property type="match status" value="1"/>
</dbReference>
<dbReference type="InterPro" id="IPR016036">
    <property type="entry name" value="Malonyl_transacylase_ACP-bd"/>
</dbReference>
<dbReference type="Pfam" id="PF00550">
    <property type="entry name" value="PP-binding"/>
    <property type="match status" value="1"/>
</dbReference>
<feature type="active site" description="Proton acceptor; for dehydratase activity" evidence="9">
    <location>
        <position position="966"/>
    </location>
</feature>
<dbReference type="Pfam" id="PF00698">
    <property type="entry name" value="Acyl_transf_1"/>
    <property type="match status" value="1"/>
</dbReference>
<dbReference type="Pfam" id="PF02801">
    <property type="entry name" value="Ketoacyl-synt_C"/>
    <property type="match status" value="1"/>
</dbReference>
<dbReference type="SMART" id="SM01294">
    <property type="entry name" value="PKS_PP_betabranch"/>
    <property type="match status" value="1"/>
</dbReference>
<dbReference type="InterPro" id="IPR049552">
    <property type="entry name" value="PKS_DH_N"/>
</dbReference>
<dbReference type="SMART" id="SM00822">
    <property type="entry name" value="PKS_KR"/>
    <property type="match status" value="1"/>
</dbReference>
<dbReference type="InterPro" id="IPR057326">
    <property type="entry name" value="KR_dom"/>
</dbReference>
<dbReference type="Pfam" id="PF16197">
    <property type="entry name" value="KAsynt_C_assoc"/>
    <property type="match status" value="1"/>
</dbReference>
<dbReference type="PROSITE" id="PS52019">
    <property type="entry name" value="PKS_MFAS_DH"/>
    <property type="match status" value="1"/>
</dbReference>
<feature type="active site" description="Proton donor; for dehydratase activity" evidence="9">
    <location>
        <position position="1125"/>
    </location>
</feature>
<dbReference type="InterPro" id="IPR036291">
    <property type="entry name" value="NAD(P)-bd_dom_sf"/>
</dbReference>
<dbReference type="Pfam" id="PF21089">
    <property type="entry name" value="PKS_DH_N"/>
    <property type="match status" value="1"/>
</dbReference>
<dbReference type="InterPro" id="IPR049551">
    <property type="entry name" value="PKS_DH_C"/>
</dbReference>
<evidence type="ECO:0000259" key="12">
    <source>
        <dbReference type="PROSITE" id="PS52019"/>
    </source>
</evidence>
<evidence type="ECO:0000259" key="11">
    <source>
        <dbReference type="PROSITE" id="PS52004"/>
    </source>
</evidence>
<evidence type="ECO:0000256" key="6">
    <source>
        <dbReference type="ARBA" id="ARBA00023194"/>
    </source>
</evidence>
<dbReference type="InterPro" id="IPR014043">
    <property type="entry name" value="Acyl_transferase_dom"/>
</dbReference>
<comment type="cofactor">
    <cofactor evidence="1">
        <name>pantetheine 4'-phosphate</name>
        <dbReference type="ChEBI" id="CHEBI:47942"/>
    </cofactor>
</comment>
<dbReference type="SMART" id="SM00825">
    <property type="entry name" value="PKS_KS"/>
    <property type="match status" value="1"/>
</dbReference>
<keyword evidence="6" id="KW-0045">Antibiotic biosynthesis</keyword>
<dbReference type="SUPFAM" id="SSF52151">
    <property type="entry name" value="FabD/lysophospholipase-like"/>
    <property type="match status" value="1"/>
</dbReference>
<dbReference type="InterPro" id="IPR006162">
    <property type="entry name" value="Ppantetheine_attach_site"/>
</dbReference>
<dbReference type="Proteomes" id="UP000734823">
    <property type="component" value="Unassembled WGS sequence"/>
</dbReference>
<keyword evidence="14" id="KW-1185">Reference proteome</keyword>
<keyword evidence="3" id="KW-0596">Phosphopantetheine</keyword>
<evidence type="ECO:0000256" key="5">
    <source>
        <dbReference type="ARBA" id="ARBA00022679"/>
    </source>
</evidence>
<sequence length="1822" mass="191243">MATEDKLRDYLKRVTVDLTEARRRLTEIEDGRHEPIAIVGMACRFPGGVRGPEGLWDLVASKVDAIGEFPADRGWDLDGLYDPDPDALGKSYTRHGGFLDDAGAFDAGFFEMSPRSALVTDPQHRLFLETSWEVFERAGIDPTTLAGSRTGVYAGTMYNDYALRFNGNPPPGLEGTIMVSNAPSVLSGRVSYTFGLEGPAVTLDTACSSSLVAIHLAAQALRAGECSLAIAGAATVMATSDPFVEFCRQRALSHDGRCRAFSAEGDGAAWSEGVGVLLLERLADARRNRRRILAVIRGSAVNQDGRSNGMTAPNGPAQERVIQQALADAGLDTRDVDAVEAHGTGTTLGDPIEAQALIATYGQNRQDDQPLWLGSIKSNLGHTQATAGVAGVIKMVMAMRHGTLPPTLHAERPSPHVDWAAGAVRLLTEEREWTRRGHPRRCGVSSFGISGTNAHVILEERPEPPSPLVDAPTPAAPEHVGPLAWVVSARTATSLRAQVARLREFAAEATARPVDIAHALVTGRALFKHRAVVLGADRDTLVAGLDAYLRADSVADVVHGTARDKARVALLFTGQGGQRVGMGRGLYAASTVFADALDEVCDALDAHLDRPLREVMWARPDSPEALLLDETRYTQPALFAYEVAAFGLLASLGVVPDQLAGHSVGEFAAAHVAGIWSLADAARLITARARLMQALPTGAMVAIEATAEEVAPTLAGREHLIGIAAVNGPTSVVVSGDREACADVAAHWKDLGRRVRALPVSHAFHSPLMEPMLDEFAAVLAETTFSPAAIPSVTNLGTDLAWTDPEYWVRQIRSAVRFQDTVEGLESRGVNTFLEVGPSSVLSGMVHGCLSAPEASVIALHRRDRPEADALFDALAQASVAGVPVEWAALFTAGADSDVGTDLPVYAFDRERFWLYPPADRADVTTVGLRELDHPLLGAAVEIGDGGGLVLTGRLSLTDLPWLADHQVSGAIVVPGTAVLEAVLEAGAQVGCDRVEELMFEAPLVLPADGELYLQVVLDAGEHRAVRVYSRLGAGDWVRCASGVLAAGSAADAPRAWASAWPPAEASTVDIDGGYADLLNVGYEYGPAFRGVRGVWRRGAELFAEIAAPAEVDLAGFGVHPALLDAAFHPLVLTGGSGELRLPFVFRGVRLCASGASALRVRLVTSGDDVEVEAVDGAGRLAFGIESLRVRTVAAESPAPASAAGVVPHGVDWVPVPGASAPDASRWVSLGGPVAALDGYADLEELIAAVAAGTPIPDRVVVPCVSTLDIPAAVRELSGRVLELVQAWAADDRFAKTQVVFRTSGAVGPHAHDVGAGAVWGLVRSAQSEHPGRFALVDAPADFGRWAEVGAALAVEESQILVRDDVLTVPRVTRRETRPEIVAEPHGTVLVTGGTGGLGALVARRLVAEHGVRSLVLVSRRGPDAPGAADLVSDLESLGAAAVTVAACDVSDRDALARLLAEHRLTGVVHTAGVLDDATVEGLTPSRLDTVFAPKVDAAWHLHELTRDHPLSMFLLFSSLAGVLGNPGQGNYAAANTALDALAAHRTRRGLPAVSVAWGLWDADTGMSGALTPAEAARLARSGVGALTPEQGLGMFDAALGCADPLVVAAVWDAAGLRARADGGVLSPMLRGLVRVPRRAASTGQSADHGGLVARLAALSESEGRRLVLDLVRTHVAAVLAHPSTDAVDPDRAFSELGFDSLTAVELRNRLDGETGLRLPATVAFDHPTVATLADHLHRTLAPAPPSSEDILRASLDEVSRSLPDQDEATRTTLIAILHSTLARWGAGAGSAVADVVAAETVAAKVDSASDEEIFAFIDNQL</sequence>
<dbReference type="InterPro" id="IPR020806">
    <property type="entry name" value="PKS_PP-bd"/>
</dbReference>
<proteinExistence type="predicted"/>
<dbReference type="InterPro" id="IPR049900">
    <property type="entry name" value="PKS_mFAS_DH"/>
</dbReference>
<dbReference type="SUPFAM" id="SSF101173">
    <property type="entry name" value="Docking domain B of the erythromycin polyketide synthase (DEBS)"/>
    <property type="match status" value="1"/>
</dbReference>
<feature type="region of interest" description="C-terminal hotdog fold" evidence="9">
    <location>
        <begin position="1066"/>
        <end position="1199"/>
    </location>
</feature>
<dbReference type="InterPro" id="IPR036736">
    <property type="entry name" value="ACP-like_sf"/>
</dbReference>
<dbReference type="InterPro" id="IPR015083">
    <property type="entry name" value="NorB/c/GfsB-D-like_docking"/>
</dbReference>
<keyword evidence="8" id="KW-0012">Acyltransferase</keyword>
<dbReference type="InterPro" id="IPR013968">
    <property type="entry name" value="PKS_KR"/>
</dbReference>
<comment type="caution">
    <text evidence="13">The sequence shown here is derived from an EMBL/GenBank/DDBJ whole genome shotgun (WGS) entry which is preliminary data.</text>
</comment>
<dbReference type="Gene3D" id="3.40.366.10">
    <property type="entry name" value="Malonyl-Coenzyme A Acyl Carrier Protein, domain 2"/>
    <property type="match status" value="1"/>
</dbReference>
<accession>A0ABR7L3W0</accession>
<protein>
    <submittedName>
        <fullName evidence="13">SDR family NAD(P)-dependent oxidoreductase</fullName>
    </submittedName>
</protein>
<evidence type="ECO:0000256" key="8">
    <source>
        <dbReference type="ARBA" id="ARBA00023315"/>
    </source>
</evidence>
<dbReference type="InterPro" id="IPR018201">
    <property type="entry name" value="Ketoacyl_synth_AS"/>
</dbReference>
<evidence type="ECO:0000256" key="2">
    <source>
        <dbReference type="ARBA" id="ARBA00004792"/>
    </source>
</evidence>
<dbReference type="Pfam" id="PF14765">
    <property type="entry name" value="PS-DH"/>
    <property type="match status" value="1"/>
</dbReference>
<feature type="domain" description="Ketosynthase family 3 (KS3)" evidence="11">
    <location>
        <begin position="33"/>
        <end position="460"/>
    </location>
</feature>
<feature type="region of interest" description="N-terminal hotdog fold" evidence="9">
    <location>
        <begin position="934"/>
        <end position="1052"/>
    </location>
</feature>
<dbReference type="CDD" id="cd08956">
    <property type="entry name" value="KR_3_FAS_SDR_x"/>
    <property type="match status" value="1"/>
</dbReference>
<evidence type="ECO:0000313" key="13">
    <source>
        <dbReference type="EMBL" id="MBC6447374.1"/>
    </source>
</evidence>
<dbReference type="Pfam" id="PF00109">
    <property type="entry name" value="ketoacyl-synt"/>
    <property type="match status" value="1"/>
</dbReference>
<dbReference type="InterPro" id="IPR009081">
    <property type="entry name" value="PP-bd_ACP"/>
</dbReference>
<dbReference type="SUPFAM" id="SSF53901">
    <property type="entry name" value="Thiolase-like"/>
    <property type="match status" value="1"/>
</dbReference>
<dbReference type="InterPro" id="IPR032821">
    <property type="entry name" value="PKS_assoc"/>
</dbReference>
<dbReference type="InterPro" id="IPR020807">
    <property type="entry name" value="PKS_DH"/>
</dbReference>
<dbReference type="Gene3D" id="3.40.50.720">
    <property type="entry name" value="NAD(P)-binding Rossmann-like Domain"/>
    <property type="match status" value="1"/>
</dbReference>
<evidence type="ECO:0000259" key="10">
    <source>
        <dbReference type="PROSITE" id="PS50075"/>
    </source>
</evidence>
<dbReference type="EMBL" id="JABVED010000004">
    <property type="protein sequence ID" value="MBC6447374.1"/>
    <property type="molecule type" value="Genomic_DNA"/>
</dbReference>
<dbReference type="Gene3D" id="1.10.1200.10">
    <property type="entry name" value="ACP-like"/>
    <property type="match status" value="1"/>
</dbReference>
<evidence type="ECO:0000256" key="4">
    <source>
        <dbReference type="ARBA" id="ARBA00022553"/>
    </source>
</evidence>
<evidence type="ECO:0000256" key="7">
    <source>
        <dbReference type="ARBA" id="ARBA00023268"/>
    </source>
</evidence>
<dbReference type="PANTHER" id="PTHR43775:SF51">
    <property type="entry name" value="INACTIVE PHENOLPHTHIOCEROL SYNTHESIS POLYKETIDE SYNTHASE TYPE I PKS1-RELATED"/>
    <property type="match status" value="1"/>
</dbReference>
<dbReference type="PROSITE" id="PS50075">
    <property type="entry name" value="CARRIER"/>
    <property type="match status" value="1"/>
</dbReference>
<dbReference type="InterPro" id="IPR050091">
    <property type="entry name" value="PKS_NRPS_Biosynth_Enz"/>
</dbReference>
<keyword evidence="5" id="KW-0808">Transferase</keyword>
<dbReference type="SUPFAM" id="SSF51735">
    <property type="entry name" value="NAD(P)-binding Rossmann-fold domains"/>
    <property type="match status" value="2"/>
</dbReference>
<dbReference type="SMART" id="SM00826">
    <property type="entry name" value="PKS_DH"/>
    <property type="match status" value="1"/>
</dbReference>
<dbReference type="Gene3D" id="3.40.47.10">
    <property type="match status" value="1"/>
</dbReference>
<dbReference type="InterPro" id="IPR016039">
    <property type="entry name" value="Thiolase-like"/>
</dbReference>
<dbReference type="Pfam" id="PF08990">
    <property type="entry name" value="Docking"/>
    <property type="match status" value="1"/>
</dbReference>
<dbReference type="SMART" id="SM00827">
    <property type="entry name" value="PKS_AT"/>
    <property type="match status" value="1"/>
</dbReference>
<evidence type="ECO:0000256" key="3">
    <source>
        <dbReference type="ARBA" id="ARBA00022450"/>
    </source>
</evidence>
<dbReference type="PROSITE" id="PS52004">
    <property type="entry name" value="KS3_2"/>
    <property type="match status" value="1"/>
</dbReference>
<comment type="pathway">
    <text evidence="2">Antibiotic biosynthesis.</text>
</comment>
<dbReference type="PANTHER" id="PTHR43775">
    <property type="entry name" value="FATTY ACID SYNTHASE"/>
    <property type="match status" value="1"/>
</dbReference>